<dbReference type="RefSeq" id="XP_013944749.1">
    <property type="nucleotide sequence ID" value="XM_014089274.1"/>
</dbReference>
<dbReference type="AlphaFoldDB" id="G9NSZ6"/>
<dbReference type="InterPro" id="IPR005708">
    <property type="entry name" value="Homogentis_dOase"/>
</dbReference>
<dbReference type="GO" id="GO:0006570">
    <property type="term" value="P:tyrosine metabolic process"/>
    <property type="evidence" value="ECO:0007669"/>
    <property type="project" value="InterPro"/>
</dbReference>
<dbReference type="GO" id="GO:0005737">
    <property type="term" value="C:cytoplasm"/>
    <property type="evidence" value="ECO:0007669"/>
    <property type="project" value="TreeGrafter"/>
</dbReference>
<dbReference type="EC" id="1.13.11.5" evidence="2"/>
<dbReference type="UniPathway" id="UPA00139">
    <property type="reaction ID" value="UER00339"/>
</dbReference>
<dbReference type="STRING" id="452589.G9NSZ6"/>
<proteinExistence type="predicted"/>
<keyword evidence="5" id="KW-0560">Oxidoreductase</keyword>
<dbReference type="Pfam" id="PF20510">
    <property type="entry name" value="HgmA_N"/>
    <property type="match status" value="1"/>
</dbReference>
<comment type="caution">
    <text evidence="8">The sequence shown here is derived from an EMBL/GenBank/DDBJ whole genome shotgun (WGS) entry which is preliminary data.</text>
</comment>
<evidence type="ECO:0000256" key="3">
    <source>
        <dbReference type="ARBA" id="ARBA00022723"/>
    </source>
</evidence>
<dbReference type="EMBL" id="ABDG02000022">
    <property type="protein sequence ID" value="EHK46540.1"/>
    <property type="molecule type" value="Genomic_DNA"/>
</dbReference>
<keyword evidence="3" id="KW-0479">Metal-binding</keyword>
<evidence type="ECO:0000256" key="2">
    <source>
        <dbReference type="ARBA" id="ARBA00013127"/>
    </source>
</evidence>
<dbReference type="Proteomes" id="UP000005426">
    <property type="component" value="Unassembled WGS sequence"/>
</dbReference>
<dbReference type="GO" id="GO:0004411">
    <property type="term" value="F:homogentisate 1,2-dioxygenase activity"/>
    <property type="evidence" value="ECO:0007669"/>
    <property type="project" value="UniProtKB-EC"/>
</dbReference>
<sequence length="239" mass="27754">MHLLIDFALKDKYTYHEVLGNHFRSEAVPSAVPVPNAHHNILLWDAYRKNVWHNMLGPRVHNLYTYMYRIQASYIHREFTAWNHNLEYGNPPPTANLDPNPITWASFPWQTKGDWLDQRLVECNDDPQQKTGLDIWLFNVHKDMDEQTVFNSLDGEAFIVPQIKALDITAEPGEILVKQNEIVVIPRGIKYRVTLLEGKPCRGYICELYQGHFRLPELRIIGTTGLANSLDFQIPKAFF</sequence>
<dbReference type="SUPFAM" id="SSF51182">
    <property type="entry name" value="RmlC-like cupins"/>
    <property type="match status" value="1"/>
</dbReference>
<gene>
    <name evidence="8" type="ORF">TRIATDRAFT_89911</name>
</gene>
<feature type="domain" description="Homogentisate 1,2-dioxygenase N-terminal" evidence="7">
    <location>
        <begin position="15"/>
        <end position="239"/>
    </location>
</feature>
<evidence type="ECO:0000259" key="7">
    <source>
        <dbReference type="Pfam" id="PF20510"/>
    </source>
</evidence>
<evidence type="ECO:0000256" key="5">
    <source>
        <dbReference type="ARBA" id="ARBA00023002"/>
    </source>
</evidence>
<dbReference type="GeneID" id="25786300"/>
<keyword evidence="6" id="KW-0408">Iron</keyword>
<dbReference type="InterPro" id="IPR011051">
    <property type="entry name" value="RmlC_Cupin_sf"/>
</dbReference>
<evidence type="ECO:0000313" key="9">
    <source>
        <dbReference type="Proteomes" id="UP000005426"/>
    </source>
</evidence>
<keyword evidence="4" id="KW-0223">Dioxygenase</keyword>
<dbReference type="eggNOG" id="KOG1417">
    <property type="taxonomic scope" value="Eukaryota"/>
</dbReference>
<dbReference type="HOGENOM" id="CLU_027174_1_1_1"/>
<evidence type="ECO:0000256" key="4">
    <source>
        <dbReference type="ARBA" id="ARBA00022964"/>
    </source>
</evidence>
<dbReference type="KEGG" id="tatv:25786300"/>
<dbReference type="GO" id="GO:0006559">
    <property type="term" value="P:L-phenylalanine catabolic process"/>
    <property type="evidence" value="ECO:0007669"/>
    <property type="project" value="UniProtKB-UniPathway"/>
</dbReference>
<dbReference type="GO" id="GO:0046872">
    <property type="term" value="F:metal ion binding"/>
    <property type="evidence" value="ECO:0007669"/>
    <property type="project" value="UniProtKB-KW"/>
</dbReference>
<name>G9NSZ6_HYPAI</name>
<keyword evidence="9" id="KW-1185">Reference proteome</keyword>
<evidence type="ECO:0000256" key="6">
    <source>
        <dbReference type="ARBA" id="ARBA00023004"/>
    </source>
</evidence>
<dbReference type="OrthoDB" id="1689029at2759"/>
<dbReference type="PANTHER" id="PTHR11056:SF0">
    <property type="entry name" value="HOMOGENTISATE 1,2-DIOXYGENASE"/>
    <property type="match status" value="1"/>
</dbReference>
<evidence type="ECO:0000313" key="8">
    <source>
        <dbReference type="EMBL" id="EHK46540.1"/>
    </source>
</evidence>
<comment type="pathway">
    <text evidence="1">Amino-acid degradation; L-phenylalanine degradation; acetoacetate and fumarate from L-phenylalanine: step 4/6.</text>
</comment>
<dbReference type="PANTHER" id="PTHR11056">
    <property type="entry name" value="HOMOGENTISATE 1,2-DIOXYGENASE"/>
    <property type="match status" value="1"/>
</dbReference>
<dbReference type="OMA" id="VECNDDP"/>
<evidence type="ECO:0000256" key="1">
    <source>
        <dbReference type="ARBA" id="ARBA00004704"/>
    </source>
</evidence>
<reference evidence="8 9" key="1">
    <citation type="journal article" date="2011" name="Genome Biol.">
        <title>Comparative genome sequence analysis underscores mycoparasitism as the ancestral life style of Trichoderma.</title>
        <authorList>
            <person name="Kubicek C.P."/>
            <person name="Herrera-Estrella A."/>
            <person name="Seidl-Seiboth V."/>
            <person name="Martinez D.A."/>
            <person name="Druzhinina I.S."/>
            <person name="Thon M."/>
            <person name="Zeilinger S."/>
            <person name="Casas-Flores S."/>
            <person name="Horwitz B.A."/>
            <person name="Mukherjee P.K."/>
            <person name="Mukherjee M."/>
            <person name="Kredics L."/>
            <person name="Alcaraz L.D."/>
            <person name="Aerts A."/>
            <person name="Antal Z."/>
            <person name="Atanasova L."/>
            <person name="Cervantes-Badillo M.G."/>
            <person name="Challacombe J."/>
            <person name="Chertkov O."/>
            <person name="McCluskey K."/>
            <person name="Coulpier F."/>
            <person name="Deshpande N."/>
            <person name="von Doehren H."/>
            <person name="Ebbole D.J."/>
            <person name="Esquivel-Naranjo E.U."/>
            <person name="Fekete E."/>
            <person name="Flipphi M."/>
            <person name="Glaser F."/>
            <person name="Gomez-Rodriguez E.Y."/>
            <person name="Gruber S."/>
            <person name="Han C."/>
            <person name="Henrissat B."/>
            <person name="Hermosa R."/>
            <person name="Hernandez-Onate M."/>
            <person name="Karaffa L."/>
            <person name="Kosti I."/>
            <person name="Le Crom S."/>
            <person name="Lindquist E."/>
            <person name="Lucas S."/>
            <person name="Luebeck M."/>
            <person name="Luebeck P.S."/>
            <person name="Margeot A."/>
            <person name="Metz B."/>
            <person name="Misra M."/>
            <person name="Nevalainen H."/>
            <person name="Omann M."/>
            <person name="Packer N."/>
            <person name="Perrone G."/>
            <person name="Uresti-Rivera E.E."/>
            <person name="Salamov A."/>
            <person name="Schmoll M."/>
            <person name="Seiboth B."/>
            <person name="Shapiro H."/>
            <person name="Sukno S."/>
            <person name="Tamayo-Ramos J.A."/>
            <person name="Tisch D."/>
            <person name="Wiest A."/>
            <person name="Wilkinson H.H."/>
            <person name="Zhang M."/>
            <person name="Coutinho P.M."/>
            <person name="Kenerley C.M."/>
            <person name="Monte E."/>
            <person name="Baker S.E."/>
            <person name="Grigoriev I.V."/>
        </authorList>
    </citation>
    <scope>NUCLEOTIDE SEQUENCE [LARGE SCALE GENOMIC DNA]</scope>
    <source>
        <strain evidence="9">ATCC 20476 / IMI 206040</strain>
    </source>
</reference>
<accession>G9NSZ6</accession>
<protein>
    <recommendedName>
        <fullName evidence="2">homogentisate 1,2-dioxygenase</fullName>
        <ecNumber evidence="2">1.13.11.5</ecNumber>
    </recommendedName>
</protein>
<organism evidence="8 9">
    <name type="scientific">Hypocrea atroviridis (strain ATCC 20476 / IMI 206040)</name>
    <name type="common">Trichoderma atroviride</name>
    <dbReference type="NCBI Taxonomy" id="452589"/>
    <lineage>
        <taxon>Eukaryota</taxon>
        <taxon>Fungi</taxon>
        <taxon>Dikarya</taxon>
        <taxon>Ascomycota</taxon>
        <taxon>Pezizomycotina</taxon>
        <taxon>Sordariomycetes</taxon>
        <taxon>Hypocreomycetidae</taxon>
        <taxon>Hypocreales</taxon>
        <taxon>Hypocreaceae</taxon>
        <taxon>Trichoderma</taxon>
    </lineage>
</organism>
<dbReference type="InterPro" id="IPR046452">
    <property type="entry name" value="HgmA_N"/>
</dbReference>